<dbReference type="SMART" id="SM00283">
    <property type="entry name" value="MA"/>
    <property type="match status" value="1"/>
</dbReference>
<organism evidence="12 13">
    <name type="scientific">Pseudomonas asuensis</name>
    <dbReference type="NCBI Taxonomy" id="1825787"/>
    <lineage>
        <taxon>Bacteria</taxon>
        <taxon>Pseudomonadati</taxon>
        <taxon>Pseudomonadota</taxon>
        <taxon>Gammaproteobacteria</taxon>
        <taxon>Pseudomonadales</taxon>
        <taxon>Pseudomonadaceae</taxon>
        <taxon>Pseudomonas</taxon>
    </lineage>
</organism>
<evidence type="ECO:0000256" key="5">
    <source>
        <dbReference type="ARBA" id="ARBA00022989"/>
    </source>
</evidence>
<dbReference type="Pfam" id="PF00015">
    <property type="entry name" value="MCPsignal"/>
    <property type="match status" value="1"/>
</dbReference>
<evidence type="ECO:0000256" key="6">
    <source>
        <dbReference type="ARBA" id="ARBA00023136"/>
    </source>
</evidence>
<accession>A0ABQ2GYF6</accession>
<gene>
    <name evidence="12" type="ORF">GCM10009425_31670</name>
</gene>
<dbReference type="SMART" id="SM00086">
    <property type="entry name" value="PAC"/>
    <property type="match status" value="2"/>
</dbReference>
<dbReference type="SUPFAM" id="SSF58104">
    <property type="entry name" value="Methyl-accepting chemotaxis protein (MCP) signaling domain"/>
    <property type="match status" value="1"/>
</dbReference>
<dbReference type="EMBL" id="BMNW01000007">
    <property type="protein sequence ID" value="GGM18353.1"/>
    <property type="molecule type" value="Genomic_DNA"/>
</dbReference>
<evidence type="ECO:0000313" key="12">
    <source>
        <dbReference type="EMBL" id="GGM18353.1"/>
    </source>
</evidence>
<evidence type="ECO:0000256" key="3">
    <source>
        <dbReference type="ARBA" id="ARBA00022481"/>
    </source>
</evidence>
<dbReference type="InterPro" id="IPR013655">
    <property type="entry name" value="PAS_fold_3"/>
</dbReference>
<keyword evidence="9" id="KW-0175">Coiled coil</keyword>
<feature type="domain" description="PAS" evidence="11">
    <location>
        <begin position="25"/>
        <end position="95"/>
    </location>
</feature>
<dbReference type="CDD" id="cd00130">
    <property type="entry name" value="PAS"/>
    <property type="match status" value="2"/>
</dbReference>
<evidence type="ECO:0000256" key="4">
    <source>
        <dbReference type="ARBA" id="ARBA00022692"/>
    </source>
</evidence>
<comment type="caution">
    <text evidence="12">The sequence shown here is derived from an EMBL/GenBank/DDBJ whole genome shotgun (WGS) entry which is preliminary data.</text>
</comment>
<dbReference type="InterPro" id="IPR000014">
    <property type="entry name" value="PAS"/>
</dbReference>
<dbReference type="SUPFAM" id="SSF55785">
    <property type="entry name" value="PYP-like sensor domain (PAS domain)"/>
    <property type="match status" value="2"/>
</dbReference>
<dbReference type="NCBIfam" id="TIGR00229">
    <property type="entry name" value="sensory_box"/>
    <property type="match status" value="2"/>
</dbReference>
<keyword evidence="13" id="KW-1185">Reference proteome</keyword>
<evidence type="ECO:0000256" key="8">
    <source>
        <dbReference type="PROSITE-ProRule" id="PRU00284"/>
    </source>
</evidence>
<dbReference type="SMART" id="SM00091">
    <property type="entry name" value="PAS"/>
    <property type="match status" value="2"/>
</dbReference>
<evidence type="ECO:0000256" key="1">
    <source>
        <dbReference type="ARBA" id="ARBA00004651"/>
    </source>
</evidence>
<dbReference type="Gene3D" id="3.30.450.20">
    <property type="entry name" value="PAS domain"/>
    <property type="match status" value="2"/>
</dbReference>
<evidence type="ECO:0000256" key="7">
    <source>
        <dbReference type="ARBA" id="ARBA00023224"/>
    </source>
</evidence>
<evidence type="ECO:0000259" key="10">
    <source>
        <dbReference type="PROSITE" id="PS50111"/>
    </source>
</evidence>
<dbReference type="PANTHER" id="PTHR32089">
    <property type="entry name" value="METHYL-ACCEPTING CHEMOTAXIS PROTEIN MCPB"/>
    <property type="match status" value="1"/>
</dbReference>
<proteinExistence type="predicted"/>
<sequence>MLTVPAMFNSHLKQELASLREENASLRQIRDALEAEMMTLTLDNNGIIQSANKNFLSVMGYSKAEMEGQPLDRYIPPYVKQLDCYRGLQSAIRQGNHISGLYRLSKADGSLAWLRAVWQTLKDKDGKSSGLICLASNVTDSVDTATENEGLVNALRRSTAVIEFNLAGEVLTANDNFLQGIGYRLEQIKGKHHRMFCEPEEYNSEEYRDFWRRLNRGEYASGRFKRVDSMGRVVWLEASYNPVFNTRNELYKIIKFATVITEQVNQQIAVAEAADIAYRTSLHTDETANKGASVVQSTVSVMRQISDEIQVASDGIEALNKQSLLINTIVQTISGIAQQTNLLALNAAIEAARAGEAGRGFAVVADEVRQLAGRTSLATKEIVDVVQKNQTLAEAAVASMAASKDQTEHGLGLANEAGSVILEIQDGAKKVVNAVGQFANQLGN</sequence>
<keyword evidence="4" id="KW-0812">Transmembrane</keyword>
<dbReference type="PROSITE" id="PS50111">
    <property type="entry name" value="CHEMOTAXIS_TRANSDUC_2"/>
    <property type="match status" value="1"/>
</dbReference>
<reference evidence="13" key="1">
    <citation type="journal article" date="2019" name="Int. J. Syst. Evol. Microbiol.">
        <title>The Global Catalogue of Microorganisms (GCM) 10K type strain sequencing project: providing services to taxonomists for standard genome sequencing and annotation.</title>
        <authorList>
            <consortium name="The Broad Institute Genomics Platform"/>
            <consortium name="The Broad Institute Genome Sequencing Center for Infectious Disease"/>
            <person name="Wu L."/>
            <person name="Ma J."/>
        </authorList>
    </citation>
    <scope>NUCLEOTIDE SEQUENCE [LARGE SCALE GENOMIC DNA]</scope>
    <source>
        <strain evidence="13">JCM 13501</strain>
    </source>
</reference>
<dbReference type="Gene3D" id="1.10.287.950">
    <property type="entry name" value="Methyl-accepting chemotaxis protein"/>
    <property type="match status" value="1"/>
</dbReference>
<dbReference type="InterPro" id="IPR004089">
    <property type="entry name" value="MCPsignal_dom"/>
</dbReference>
<dbReference type="Pfam" id="PF08447">
    <property type="entry name" value="PAS_3"/>
    <property type="match status" value="2"/>
</dbReference>
<dbReference type="PANTHER" id="PTHR32089:SF119">
    <property type="entry name" value="METHYL-ACCEPTING CHEMOTAXIS PROTEIN CTPL"/>
    <property type="match status" value="1"/>
</dbReference>
<dbReference type="Proteomes" id="UP000616499">
    <property type="component" value="Unassembled WGS sequence"/>
</dbReference>
<evidence type="ECO:0000256" key="9">
    <source>
        <dbReference type="SAM" id="Coils"/>
    </source>
</evidence>
<feature type="coiled-coil region" evidence="9">
    <location>
        <begin position="9"/>
        <end position="36"/>
    </location>
</feature>
<dbReference type="PROSITE" id="PS50112">
    <property type="entry name" value="PAS"/>
    <property type="match status" value="1"/>
</dbReference>
<dbReference type="InterPro" id="IPR001610">
    <property type="entry name" value="PAC"/>
</dbReference>
<keyword evidence="5" id="KW-1133">Transmembrane helix</keyword>
<evidence type="ECO:0000259" key="11">
    <source>
        <dbReference type="PROSITE" id="PS50112"/>
    </source>
</evidence>
<keyword evidence="2" id="KW-1003">Cell membrane</keyword>
<feature type="domain" description="Methyl-accepting transducer" evidence="10">
    <location>
        <begin position="245"/>
        <end position="444"/>
    </location>
</feature>
<dbReference type="InterPro" id="IPR035965">
    <property type="entry name" value="PAS-like_dom_sf"/>
</dbReference>
<evidence type="ECO:0000313" key="13">
    <source>
        <dbReference type="Proteomes" id="UP000616499"/>
    </source>
</evidence>
<comment type="subcellular location">
    <subcellularLocation>
        <location evidence="1">Cell membrane</location>
        <topology evidence="1">Multi-pass membrane protein</topology>
    </subcellularLocation>
</comment>
<keyword evidence="6" id="KW-0472">Membrane</keyword>
<name>A0ABQ2GYF6_9PSED</name>
<protein>
    <submittedName>
        <fullName evidence="12">Chemotaxis protein</fullName>
    </submittedName>
</protein>
<evidence type="ECO:0000256" key="2">
    <source>
        <dbReference type="ARBA" id="ARBA00022475"/>
    </source>
</evidence>
<keyword evidence="3" id="KW-0488">Methylation</keyword>
<keyword evidence="7 8" id="KW-0807">Transducer</keyword>